<evidence type="ECO:0000256" key="1">
    <source>
        <dbReference type="SAM" id="MobiDB-lite"/>
    </source>
</evidence>
<organism evidence="2 3">
    <name type="scientific">Sphaerisporangium dianthi</name>
    <dbReference type="NCBI Taxonomy" id="1436120"/>
    <lineage>
        <taxon>Bacteria</taxon>
        <taxon>Bacillati</taxon>
        <taxon>Actinomycetota</taxon>
        <taxon>Actinomycetes</taxon>
        <taxon>Streptosporangiales</taxon>
        <taxon>Streptosporangiaceae</taxon>
        <taxon>Sphaerisporangium</taxon>
    </lineage>
</organism>
<dbReference type="Proteomes" id="UP001596004">
    <property type="component" value="Unassembled WGS sequence"/>
</dbReference>
<protein>
    <submittedName>
        <fullName evidence="2">Uncharacterized protein</fullName>
    </submittedName>
</protein>
<feature type="region of interest" description="Disordered" evidence="1">
    <location>
        <begin position="41"/>
        <end position="145"/>
    </location>
</feature>
<proteinExistence type="predicted"/>
<name>A0ABV9CQJ1_9ACTN</name>
<dbReference type="RefSeq" id="WP_380846147.1">
    <property type="nucleotide sequence ID" value="NZ_JBHSFP010000025.1"/>
</dbReference>
<feature type="compositionally biased region" description="Basic and acidic residues" evidence="1">
    <location>
        <begin position="84"/>
        <end position="98"/>
    </location>
</feature>
<sequence length="176" mass="18321">MMAFIGAACTLLAVLMLMGLALILIAVMGLISLALLASTTSPEPELGADGRPVSRPAPGGLAPARAAEGASDARAGEQEASETPVRDAARKPARRDRVPGTPDVARSASEAPLLDGRPGARAREAAPPEAGESRVPPWPFAGPRSGWVPHGVAYARDAWLYPLRRYGETAQKLIGR</sequence>
<keyword evidence="3" id="KW-1185">Reference proteome</keyword>
<accession>A0ABV9CQJ1</accession>
<comment type="caution">
    <text evidence="2">The sequence shown here is derived from an EMBL/GenBank/DDBJ whole genome shotgun (WGS) entry which is preliminary data.</text>
</comment>
<feature type="compositionally biased region" description="Low complexity" evidence="1">
    <location>
        <begin position="56"/>
        <end position="73"/>
    </location>
</feature>
<dbReference type="EMBL" id="JBHSFP010000025">
    <property type="protein sequence ID" value="MFC4534799.1"/>
    <property type="molecule type" value="Genomic_DNA"/>
</dbReference>
<gene>
    <name evidence="2" type="ORF">ACFO60_28910</name>
</gene>
<reference evidence="3" key="1">
    <citation type="journal article" date="2019" name="Int. J. Syst. Evol. Microbiol.">
        <title>The Global Catalogue of Microorganisms (GCM) 10K type strain sequencing project: providing services to taxonomists for standard genome sequencing and annotation.</title>
        <authorList>
            <consortium name="The Broad Institute Genomics Platform"/>
            <consortium name="The Broad Institute Genome Sequencing Center for Infectious Disease"/>
            <person name="Wu L."/>
            <person name="Ma J."/>
        </authorList>
    </citation>
    <scope>NUCLEOTIDE SEQUENCE [LARGE SCALE GENOMIC DNA]</scope>
    <source>
        <strain evidence="3">CGMCC 4.7132</strain>
    </source>
</reference>
<evidence type="ECO:0000313" key="3">
    <source>
        <dbReference type="Proteomes" id="UP001596004"/>
    </source>
</evidence>
<evidence type="ECO:0000313" key="2">
    <source>
        <dbReference type="EMBL" id="MFC4534799.1"/>
    </source>
</evidence>